<dbReference type="Proteomes" id="UP001140230">
    <property type="component" value="Unassembled WGS sequence"/>
</dbReference>
<evidence type="ECO:0000313" key="1">
    <source>
        <dbReference type="EMBL" id="MDC8640790.1"/>
    </source>
</evidence>
<gene>
    <name evidence="1" type="ORF">NY667_24195</name>
</gene>
<sequence>MYFQFGKPKSLYGLQIPHQEMAQLKRNNQIAVIDDMPFAKAAALRNHKFSIVELGDIRSVDQIAEYPIIICDIRGVGKALDSDLEGAHLIAEMRKDYPDKYLVSYSGAQFDVSYNESLRNADASLAKDTSTEQWVSALETGITKVANPRERWLRLRKTFLDRGVELHQVFKLEQSFITAVEERDATKFKVEGLPPEVRQIAIGFAKIALVQIIKSVAGT</sequence>
<organism evidence="1 2">
    <name type="scientific">Xanthomonas hortorum pv. hederae</name>
    <dbReference type="NCBI Taxonomy" id="453603"/>
    <lineage>
        <taxon>Bacteria</taxon>
        <taxon>Pseudomonadati</taxon>
        <taxon>Pseudomonadota</taxon>
        <taxon>Gammaproteobacteria</taxon>
        <taxon>Lysobacterales</taxon>
        <taxon>Lysobacteraceae</taxon>
        <taxon>Xanthomonas</taxon>
    </lineage>
</organism>
<proteinExistence type="predicted"/>
<name>A0A9X4BWC9_9XANT</name>
<protein>
    <submittedName>
        <fullName evidence="1">Uncharacterized protein</fullName>
    </submittedName>
</protein>
<dbReference type="EMBL" id="JANWTP010000184">
    <property type="protein sequence ID" value="MDC8640790.1"/>
    <property type="molecule type" value="Genomic_DNA"/>
</dbReference>
<reference evidence="1" key="2">
    <citation type="submission" date="2022-08" db="EMBL/GenBank/DDBJ databases">
        <authorList>
            <person name="Iruegas-Bocardo F."/>
            <person name="Weisberg A.J."/>
            <person name="Riutta E.R."/>
            <person name="Kilday K."/>
            <person name="Bonkowski J.C."/>
            <person name="Creswell T."/>
            <person name="Daughtrey M.L."/>
            <person name="Rane K."/>
            <person name="Grunwald N.J."/>
            <person name="Chang J.H."/>
            <person name="Putnam M.L."/>
        </authorList>
    </citation>
    <scope>NUCLEOTIDE SEQUENCE</scope>
    <source>
        <strain evidence="1">22-338</strain>
    </source>
</reference>
<accession>A0A9X4BWC9</accession>
<reference evidence="1" key="1">
    <citation type="journal article" date="2022" name="Phytopathology">
        <title>Whole genome sequencing-based tracing of a 2022 introduction and outbreak of Xanthomonas hortorum pv. pelargonii.</title>
        <authorList>
            <person name="Iruegas Bocardo F."/>
            <person name="Weisberg A.J."/>
            <person name="Riutta E.R."/>
            <person name="Kilday K.B."/>
            <person name="Bonkowski J.C."/>
            <person name="Creswell T.C."/>
            <person name="Daughtrey M."/>
            <person name="Rane K.K."/>
            <person name="Grunwald N.J."/>
            <person name="Chang J.H."/>
            <person name="Putnam M."/>
        </authorList>
    </citation>
    <scope>NUCLEOTIDE SEQUENCE</scope>
    <source>
        <strain evidence="1">22-338</strain>
    </source>
</reference>
<evidence type="ECO:0000313" key="2">
    <source>
        <dbReference type="Proteomes" id="UP001140230"/>
    </source>
</evidence>
<dbReference type="RefSeq" id="WP_146094742.1">
    <property type="nucleotide sequence ID" value="NZ_CP168173.1"/>
</dbReference>
<dbReference type="AlphaFoldDB" id="A0A9X4BWC9"/>
<comment type="caution">
    <text evidence="1">The sequence shown here is derived from an EMBL/GenBank/DDBJ whole genome shotgun (WGS) entry which is preliminary data.</text>
</comment>